<evidence type="ECO:0000313" key="2">
    <source>
        <dbReference type="EMBL" id="KST68098.1"/>
    </source>
</evidence>
<dbReference type="Pfam" id="PF13413">
    <property type="entry name" value="HTH_25"/>
    <property type="match status" value="1"/>
</dbReference>
<evidence type="ECO:0000256" key="1">
    <source>
        <dbReference type="SAM" id="MobiDB-lite"/>
    </source>
</evidence>
<name>A0A0V7ZU87_9CYAN</name>
<reference evidence="3 4" key="1">
    <citation type="journal article" date="2015" name="Genome Announc.">
        <title>Draft Genome of the Euendolithic (true boring) Cyanobacterium Mastigocoleus testarum strain BC008.</title>
        <authorList>
            <person name="Guida B.S."/>
            <person name="Garcia-Pichel F."/>
        </authorList>
    </citation>
    <scope>NUCLEOTIDE SEQUENCE [LARGE SCALE GENOMIC DNA]</scope>
    <source>
        <strain evidence="3 4">BC008</strain>
    </source>
</reference>
<comment type="caution">
    <text evidence="3">The sequence shown here is derived from an EMBL/GenBank/DDBJ whole genome shotgun (WGS) entry which is preliminary data.</text>
</comment>
<feature type="region of interest" description="Disordered" evidence="1">
    <location>
        <begin position="92"/>
        <end position="194"/>
    </location>
</feature>
<dbReference type="RefSeq" id="WP_036268235.1">
    <property type="nucleotide sequence ID" value="NZ_LMTZ01000078.1"/>
</dbReference>
<gene>
    <name evidence="2" type="ORF">BC008_00180</name>
    <name evidence="3" type="ORF">BC008_00215</name>
</gene>
<feature type="compositionally biased region" description="Low complexity" evidence="1">
    <location>
        <begin position="103"/>
        <end position="120"/>
    </location>
</feature>
<dbReference type="AlphaFoldDB" id="A0A0V7ZU87"/>
<evidence type="ECO:0000313" key="3">
    <source>
        <dbReference type="EMBL" id="KST68105.1"/>
    </source>
</evidence>
<organism evidence="3 4">
    <name type="scientific">Mastigocoleus testarum BC008</name>
    <dbReference type="NCBI Taxonomy" id="371196"/>
    <lineage>
        <taxon>Bacteria</taxon>
        <taxon>Bacillati</taxon>
        <taxon>Cyanobacteriota</taxon>
        <taxon>Cyanophyceae</taxon>
        <taxon>Nostocales</taxon>
        <taxon>Hapalosiphonaceae</taxon>
        <taxon>Mastigocoleus</taxon>
    </lineage>
</organism>
<dbReference type="GO" id="GO:0003677">
    <property type="term" value="F:DNA binding"/>
    <property type="evidence" value="ECO:0007669"/>
    <property type="project" value="InterPro"/>
</dbReference>
<accession>A0A0V7ZU87</accession>
<proteinExistence type="predicted"/>
<feature type="region of interest" description="Disordered" evidence="1">
    <location>
        <begin position="368"/>
        <end position="393"/>
    </location>
</feature>
<evidence type="ECO:0000313" key="4">
    <source>
        <dbReference type="Proteomes" id="UP000053372"/>
    </source>
</evidence>
<evidence type="ECO:0008006" key="5">
    <source>
        <dbReference type="Google" id="ProtNLM"/>
    </source>
</evidence>
<dbReference type="EMBL" id="LMTZ01000078">
    <property type="protein sequence ID" value="KST68105.1"/>
    <property type="molecule type" value="Genomic_DNA"/>
</dbReference>
<dbReference type="InterPro" id="IPR050400">
    <property type="entry name" value="Bact_Cytoskel_RodZ"/>
</dbReference>
<protein>
    <recommendedName>
        <fullName evidence="5">Helix-turn-helix domain-containing protein</fullName>
    </recommendedName>
</protein>
<sequence>MTSVYTLTLSGNSTIEISQDELRSILGDIETELHRSKVYRCALTNTQKLLGSSAEQAKVLFKAVGREAIGLAFRQFIQQHQKVIAVKQETSNEISNSEIPNHEISSNEMSSNEMSSNEISGNKISGNKISSNKTSSIESVANSQNAHTTSEPVASESQASTDLSNYLTSAKPQPTLTAKSKNADKVKKSRYANAAKNSSNPLMNWLNSNKKASLVQLEQQMLQHRKKILLEIGQQLKEARVLRHLSLEQLNTYTHVPVHKMEAVENGQWELLPEDVFVRGFIRVMGNALGMNGTALAASIPLADPKTQSVLPSWYEDPNSSTDWTLQIRPIHLYVGYTAFVAGAIGGLHFMSQQAEANKLLINSNSNTSSISHKQQDKEPITKPGLQSNVSGVVVGSDIAPPEAM</sequence>
<dbReference type="Gene3D" id="1.10.260.40">
    <property type="entry name" value="lambda repressor-like DNA-binding domains"/>
    <property type="match status" value="1"/>
</dbReference>
<feature type="compositionally biased region" description="Polar residues" evidence="1">
    <location>
        <begin position="122"/>
        <end position="180"/>
    </location>
</feature>
<dbReference type="PANTHER" id="PTHR34475">
    <property type="match status" value="1"/>
</dbReference>
<dbReference type="EMBL" id="LMTZ01000079">
    <property type="protein sequence ID" value="KST68098.1"/>
    <property type="molecule type" value="Genomic_DNA"/>
</dbReference>
<dbReference type="Proteomes" id="UP000053372">
    <property type="component" value="Unassembled WGS sequence"/>
</dbReference>
<keyword evidence="4" id="KW-1185">Reference proteome</keyword>
<dbReference type="InterPro" id="IPR010982">
    <property type="entry name" value="Lambda_DNA-bd_dom_sf"/>
</dbReference>
<dbReference type="PANTHER" id="PTHR34475:SF1">
    <property type="entry name" value="CYTOSKELETON PROTEIN RODZ"/>
    <property type="match status" value="1"/>
</dbReference>